<gene>
    <name evidence="2" type="ORF">F4827_007096</name>
</gene>
<sequence length="442" mass="50530">MIEFDPHYRVRPRALFLLEPRANGTWARQRLTSYVQELAITSLIKPHALRDCYGPFPFGARSREGAVDPSKAPNINGAADCARNWVSVVSEIVGRTDIEGLTLLPFADFVRSGGGAHLHARRMWCRRCLQEDIARGQLPYERLLWSLRQVVVCPLHGDLLDCICPHCGRSQTNELARDCLPGHCGFCQHFLGDERTYDVVESESVATEYQLWVARDFGNLLDMNSDQIEGASHENVRLMMRLAIAKACRGRPQVFSENLRFGCETVKNWVGGWRRVSLTVISSLSWIYGVPMRAWLLGEVDAWNRCCVRELPLDIHRDSDFRTRSYWCDWGAVGARILARLESDQPPRGVTDAARMENMTAETFKKRLPDVYLRVRDAAAERRKASSAINRSKLRERIRVCIEQLTQEGQPPTRTRVATRLGRGLFPKGERIYWEEIQRFNG</sequence>
<dbReference type="Pfam" id="PF06527">
    <property type="entry name" value="TniQ"/>
    <property type="match status" value="1"/>
</dbReference>
<protein>
    <recommendedName>
        <fullName evidence="1">TniQ domain-containing protein</fullName>
    </recommendedName>
</protein>
<comment type="caution">
    <text evidence="2">The sequence shown here is derived from an EMBL/GenBank/DDBJ whole genome shotgun (WGS) entry which is preliminary data.</text>
</comment>
<reference evidence="2 3" key="1">
    <citation type="submission" date="2020-08" db="EMBL/GenBank/DDBJ databases">
        <title>Above-ground endophytic microbial communities from plants in different locations in the United States.</title>
        <authorList>
            <person name="Frank C."/>
        </authorList>
    </citation>
    <scope>NUCLEOTIDE SEQUENCE [LARGE SCALE GENOMIC DNA]</scope>
    <source>
        <strain evidence="2 3">WP4_2_2</strain>
    </source>
</reference>
<evidence type="ECO:0000313" key="2">
    <source>
        <dbReference type="EMBL" id="MBB6107214.1"/>
    </source>
</evidence>
<proteinExistence type="predicted"/>
<keyword evidence="3" id="KW-1185">Reference proteome</keyword>
<feature type="domain" description="TniQ" evidence="1">
    <location>
        <begin position="120"/>
        <end position="158"/>
    </location>
</feature>
<name>A0A7W9U5A1_9BURK</name>
<dbReference type="InterPro" id="IPR009492">
    <property type="entry name" value="TniQ"/>
</dbReference>
<evidence type="ECO:0000313" key="3">
    <source>
        <dbReference type="Proteomes" id="UP000571554"/>
    </source>
</evidence>
<organism evidence="2 3">
    <name type="scientific">Paraburkholderia bannensis</name>
    <dbReference type="NCBI Taxonomy" id="765414"/>
    <lineage>
        <taxon>Bacteria</taxon>
        <taxon>Pseudomonadati</taxon>
        <taxon>Pseudomonadota</taxon>
        <taxon>Betaproteobacteria</taxon>
        <taxon>Burkholderiales</taxon>
        <taxon>Burkholderiaceae</taxon>
        <taxon>Paraburkholderia</taxon>
    </lineage>
</organism>
<dbReference type="Proteomes" id="UP000571554">
    <property type="component" value="Unassembled WGS sequence"/>
</dbReference>
<dbReference type="AlphaFoldDB" id="A0A7W9U5A1"/>
<dbReference type="EMBL" id="JACHBW010000051">
    <property type="protein sequence ID" value="MBB6107214.1"/>
    <property type="molecule type" value="Genomic_DNA"/>
</dbReference>
<evidence type="ECO:0000259" key="1">
    <source>
        <dbReference type="Pfam" id="PF06527"/>
    </source>
</evidence>
<accession>A0A7W9U5A1</accession>